<dbReference type="FunFam" id="3.40.50.300:FF:000913">
    <property type="entry name" value="ABC multidrug transporter SitT"/>
    <property type="match status" value="1"/>
</dbReference>
<keyword evidence="7" id="KW-0547">Nucleotide-binding</keyword>
<dbReference type="GO" id="GO:0005743">
    <property type="term" value="C:mitochondrial inner membrane"/>
    <property type="evidence" value="ECO:0007669"/>
    <property type="project" value="TreeGrafter"/>
</dbReference>
<dbReference type="InterPro" id="IPR003439">
    <property type="entry name" value="ABC_transporter-like_ATP-bd"/>
</dbReference>
<dbReference type="InterPro" id="IPR027417">
    <property type="entry name" value="P-loop_NTPase"/>
</dbReference>
<evidence type="ECO:0000256" key="7">
    <source>
        <dbReference type="ARBA" id="ARBA00022741"/>
    </source>
</evidence>
<feature type="transmembrane region" description="Helical" evidence="13">
    <location>
        <begin position="993"/>
        <end position="1016"/>
    </location>
</feature>
<dbReference type="Gene3D" id="1.20.1560.10">
    <property type="entry name" value="ABC transporter type 1, transmembrane domain"/>
    <property type="match status" value="1"/>
</dbReference>
<dbReference type="InterPro" id="IPR011527">
    <property type="entry name" value="ABC1_TM_dom"/>
</dbReference>
<feature type="transmembrane region" description="Helical" evidence="13">
    <location>
        <begin position="739"/>
        <end position="764"/>
    </location>
</feature>
<dbReference type="SUPFAM" id="SSF52540">
    <property type="entry name" value="P-loop containing nucleoside triphosphate hydrolases"/>
    <property type="match status" value="2"/>
</dbReference>
<accession>A0A9P8L1P0</accession>
<dbReference type="GO" id="GO:0015421">
    <property type="term" value="F:ABC-type oligopeptide transporter activity"/>
    <property type="evidence" value="ECO:0007669"/>
    <property type="project" value="TreeGrafter"/>
</dbReference>
<feature type="transmembrane region" description="Helical" evidence="13">
    <location>
        <begin position="880"/>
        <end position="900"/>
    </location>
</feature>
<evidence type="ECO:0000256" key="11">
    <source>
        <dbReference type="ARBA" id="ARBA00023180"/>
    </source>
</evidence>
<evidence type="ECO:0000256" key="8">
    <source>
        <dbReference type="ARBA" id="ARBA00022840"/>
    </source>
</evidence>
<feature type="transmembrane region" description="Helical" evidence="13">
    <location>
        <begin position="959"/>
        <end position="981"/>
    </location>
</feature>
<evidence type="ECO:0000256" key="1">
    <source>
        <dbReference type="ARBA" id="ARBA00004141"/>
    </source>
</evidence>
<keyword evidence="6" id="KW-0677">Repeat</keyword>
<dbReference type="InterPro" id="IPR017871">
    <property type="entry name" value="ABC_transporter-like_CS"/>
</dbReference>
<dbReference type="Pfam" id="PF00664">
    <property type="entry name" value="ABC_membrane"/>
    <property type="match status" value="2"/>
</dbReference>
<comment type="subcellular location">
    <subcellularLocation>
        <location evidence="2">Endomembrane system</location>
    </subcellularLocation>
    <subcellularLocation>
        <location evidence="1">Membrane</location>
        <topology evidence="1">Multi-pass membrane protein</topology>
    </subcellularLocation>
</comment>
<dbReference type="CDD" id="cd18577">
    <property type="entry name" value="ABC_6TM_Pgp_ABCB1_D1_like"/>
    <property type="match status" value="1"/>
</dbReference>
<feature type="transmembrane region" description="Helical" evidence="13">
    <location>
        <begin position="337"/>
        <end position="360"/>
    </location>
</feature>
<evidence type="ECO:0000256" key="5">
    <source>
        <dbReference type="ARBA" id="ARBA00022692"/>
    </source>
</evidence>
<keyword evidence="4" id="KW-0813">Transport</keyword>
<feature type="transmembrane region" description="Helical" evidence="13">
    <location>
        <begin position="784"/>
        <end position="803"/>
    </location>
</feature>
<dbReference type="Pfam" id="PF00005">
    <property type="entry name" value="ABC_tran"/>
    <property type="match status" value="2"/>
</dbReference>
<dbReference type="EMBL" id="JAGHQL010000036">
    <property type="protein sequence ID" value="KAH0543228.1"/>
    <property type="molecule type" value="Genomic_DNA"/>
</dbReference>
<reference evidence="16" key="1">
    <citation type="submission" date="2021-03" db="EMBL/GenBank/DDBJ databases">
        <title>Comparative genomics and phylogenomic investigation of the class Geoglossomycetes provide insights into ecological specialization and systematics.</title>
        <authorList>
            <person name="Melie T."/>
            <person name="Pirro S."/>
            <person name="Miller A.N."/>
            <person name="Quandt A."/>
        </authorList>
    </citation>
    <scope>NUCLEOTIDE SEQUENCE</scope>
    <source>
        <strain evidence="16">GBOQ0MN5Z8</strain>
    </source>
</reference>
<evidence type="ECO:0000256" key="6">
    <source>
        <dbReference type="ARBA" id="ARBA00022737"/>
    </source>
</evidence>
<keyword evidence="10 13" id="KW-0472">Membrane</keyword>
<dbReference type="GO" id="GO:0016887">
    <property type="term" value="F:ATP hydrolysis activity"/>
    <property type="evidence" value="ECO:0007669"/>
    <property type="project" value="InterPro"/>
</dbReference>
<evidence type="ECO:0000313" key="17">
    <source>
        <dbReference type="Proteomes" id="UP000698800"/>
    </source>
</evidence>
<feature type="region of interest" description="Disordered" evidence="12">
    <location>
        <begin position="675"/>
        <end position="715"/>
    </location>
</feature>
<dbReference type="PANTHER" id="PTHR43394:SF27">
    <property type="entry name" value="ATP-DEPENDENT TRANSLOCASE ABCB1-LIKE"/>
    <property type="match status" value="1"/>
</dbReference>
<dbReference type="PANTHER" id="PTHR43394">
    <property type="entry name" value="ATP-DEPENDENT PERMEASE MDL1, MITOCHONDRIAL"/>
    <property type="match status" value="1"/>
</dbReference>
<comment type="similarity">
    <text evidence="3">Belongs to the ABC transporter superfamily. ABCB family. Multidrug resistance exporter (TC 3.A.1.201) subfamily.</text>
</comment>
<dbReference type="SUPFAM" id="SSF90123">
    <property type="entry name" value="ABC transporter transmembrane region"/>
    <property type="match status" value="2"/>
</dbReference>
<dbReference type="FunFam" id="1.20.1560.10:FF:000057">
    <property type="entry name" value="ABC multidrug transporter SitT"/>
    <property type="match status" value="1"/>
</dbReference>
<keyword evidence="17" id="KW-1185">Reference proteome</keyword>
<evidence type="ECO:0000259" key="14">
    <source>
        <dbReference type="PROSITE" id="PS50893"/>
    </source>
</evidence>
<evidence type="ECO:0000313" key="16">
    <source>
        <dbReference type="EMBL" id="KAH0543228.1"/>
    </source>
</evidence>
<dbReference type="Proteomes" id="UP000698800">
    <property type="component" value="Unassembled WGS sequence"/>
</dbReference>
<feature type="transmembrane region" description="Helical" evidence="13">
    <location>
        <begin position="70"/>
        <end position="94"/>
    </location>
</feature>
<evidence type="ECO:0000256" key="2">
    <source>
        <dbReference type="ARBA" id="ARBA00004308"/>
    </source>
</evidence>
<dbReference type="Gene3D" id="3.40.50.300">
    <property type="entry name" value="P-loop containing nucleotide triphosphate hydrolases"/>
    <property type="match status" value="2"/>
</dbReference>
<dbReference type="InterPro" id="IPR036640">
    <property type="entry name" value="ABC1_TM_sf"/>
</dbReference>
<dbReference type="GO" id="GO:0005524">
    <property type="term" value="F:ATP binding"/>
    <property type="evidence" value="ECO:0007669"/>
    <property type="project" value="UniProtKB-KW"/>
</dbReference>
<sequence>MGVPPQGAQKDDEAAQTDIPDTTKEAVVNSSSGEAKNEDGKEGEYDAQPTQKAELKNYLRILSYGGSIDYALMGAGVATSIAAGVTLPLMNIVFGRLVGNFTAYFVPHSSVTRAEFMKIVEKNTLIIVYLFIARFACDYVAMFAFRITGIRISAAIRLAYLRALFGQSISYMDTLPAGTVTSRITNSANTVQLGISEKLVALIQGIALFFGAYVIAFIYSWKMTLVASSILPFVAIVYSITIPIQVKFTRSIEFAEEKASSLAGEIFGSIRTVVAFGGESRLGSKYDGWVTEARRRGLKVAPLIGAQFSPLFFGVYANFGLSFWYGVRLYSTGEIPSISVVITVFFSVLMAVMTMSMVVAPITAMVKATSASSELFATIDAPAPNTTGLKDPDASAHEDITFKGVNFAYPSRPDVQVLEELNLSFEAGKITAIVGPSGSGKSTIVGLLERWYDIRPESFLNKEPNELSETKESDTEHSRGSIKVGNHGIYDLDLKWWRSQIGLVQQEPFLFNDTIFQNVAYSLVGSRWENEDEPTKLALVKEACSEAFADEFIDKLPQGYDTKVGESGIKLSGGQRQRIAIARSIVKRPDLLILDEATSSIDVRSERIVQEALDRVSKNRTTIVIAHRLSTIKKADKIVVLSKGKVVQEGTHEGLLEDVDGVYYKLVNAQALSMEDENSKSGEDVGSATSSDIHPTYTNKSERSRRGSTLAGDGVGDPEYKQKGIARSFGLILYEQRKYWILFLLTLIGTMGSGAAYSLQAYIFANITMVFTYTGKKLIHGGNFWSLMFFIEAICVGIFYIALGWSSHSTSVYFDGIIRKRIVFFDGEENSSGTLVSRLSTDPTQLQELMGINMAMAFIAAFNVMGSVAISFAFGWKLTLVGLFAATPLIFVAGFMRIRFEIQFEKLNAKVYADSSQFATEAISAFRTVTSLTLEDVICDRYAALLTDQQKKALHTAKFATFIFALSDSIELLCTALIYWYGGRLLSTHEYNIVQFFTIFIAMVYGGQAAGMWCSFAPNMAQASASANRILSLRPGRLEVERPSGAKLGKGEGGVEIEFKNVHFKYPTRDVTVFSGLDMKIEKGQFAALVGPSGCGKTTIISLLERFYDPDKGTITFDGKNITDLDIADYRNAMSLVSQEPTLYQGTIKENILLAIPPSASAPDDNDDALHRACKDAEIHDFITSLPEAYATPVGQHGTSLSGGQKQRIAIARALIRDPRVLLLDEATSSLDSESERLVQRAFERAAKKEGGGGRTVVVVAHRLATIQNADVIFVFGEGGILEKGNHKSLLAKRGIYFQMCQSQALDR</sequence>
<evidence type="ECO:0000256" key="10">
    <source>
        <dbReference type="ARBA" id="ARBA00023136"/>
    </source>
</evidence>
<feature type="compositionally biased region" description="Polar residues" evidence="12">
    <location>
        <begin position="687"/>
        <end position="699"/>
    </location>
</feature>
<keyword evidence="9 13" id="KW-1133">Transmembrane helix</keyword>
<dbReference type="OrthoDB" id="6500128at2759"/>
<dbReference type="GO" id="GO:0012505">
    <property type="term" value="C:endomembrane system"/>
    <property type="evidence" value="ECO:0007669"/>
    <property type="project" value="UniProtKB-SubCell"/>
</dbReference>
<keyword evidence="11" id="KW-0325">Glycoprotein</keyword>
<feature type="domain" description="ABC transmembrane type-1" evidence="15">
    <location>
        <begin position="75"/>
        <end position="367"/>
    </location>
</feature>
<evidence type="ECO:0000256" key="13">
    <source>
        <dbReference type="SAM" id="Phobius"/>
    </source>
</evidence>
<protein>
    <submittedName>
        <fullName evidence="16">Uncharacterized protein</fullName>
    </submittedName>
</protein>
<keyword evidence="8" id="KW-0067">ATP-binding</keyword>
<dbReference type="GO" id="GO:0090374">
    <property type="term" value="P:oligopeptide export from mitochondrion"/>
    <property type="evidence" value="ECO:0007669"/>
    <property type="project" value="TreeGrafter"/>
</dbReference>
<keyword evidence="5 13" id="KW-0812">Transmembrane</keyword>
<evidence type="ECO:0000256" key="9">
    <source>
        <dbReference type="ARBA" id="ARBA00022989"/>
    </source>
</evidence>
<dbReference type="PROSITE" id="PS00211">
    <property type="entry name" value="ABC_TRANSPORTER_1"/>
    <property type="match status" value="2"/>
</dbReference>
<proteinExistence type="inferred from homology"/>
<dbReference type="PROSITE" id="PS50929">
    <property type="entry name" value="ABC_TM1F"/>
    <property type="match status" value="2"/>
</dbReference>
<dbReference type="InterPro" id="IPR003593">
    <property type="entry name" value="AAA+_ATPase"/>
</dbReference>
<feature type="transmembrane region" description="Helical" evidence="13">
    <location>
        <begin position="199"/>
        <end position="219"/>
    </location>
</feature>
<name>A0A9P8L1P0_9PEZI</name>
<dbReference type="CDD" id="cd18578">
    <property type="entry name" value="ABC_6TM_Pgp_ABCB1_D2_like"/>
    <property type="match status" value="1"/>
</dbReference>
<feature type="transmembrane region" description="Helical" evidence="13">
    <location>
        <begin position="225"/>
        <end position="244"/>
    </location>
</feature>
<evidence type="ECO:0000256" key="4">
    <source>
        <dbReference type="ARBA" id="ARBA00022448"/>
    </source>
</evidence>
<dbReference type="SMART" id="SM00382">
    <property type="entry name" value="AAA"/>
    <property type="match status" value="2"/>
</dbReference>
<feature type="transmembrane region" description="Helical" evidence="13">
    <location>
        <begin position="126"/>
        <end position="147"/>
    </location>
</feature>
<dbReference type="InterPro" id="IPR039421">
    <property type="entry name" value="Type_1_exporter"/>
</dbReference>
<comment type="caution">
    <text evidence="16">The sequence shown here is derived from an EMBL/GenBank/DDBJ whole genome shotgun (WGS) entry which is preliminary data.</text>
</comment>
<organism evidence="16 17">
    <name type="scientific">Glutinoglossum americanum</name>
    <dbReference type="NCBI Taxonomy" id="1670608"/>
    <lineage>
        <taxon>Eukaryota</taxon>
        <taxon>Fungi</taxon>
        <taxon>Dikarya</taxon>
        <taxon>Ascomycota</taxon>
        <taxon>Pezizomycotina</taxon>
        <taxon>Geoglossomycetes</taxon>
        <taxon>Geoglossales</taxon>
        <taxon>Geoglossaceae</taxon>
        <taxon>Glutinoglossum</taxon>
    </lineage>
</organism>
<feature type="compositionally biased region" description="Basic and acidic residues" evidence="12">
    <location>
        <begin position="35"/>
        <end position="44"/>
    </location>
</feature>
<feature type="domain" description="ABC transmembrane type-1" evidence="15">
    <location>
        <begin position="744"/>
        <end position="1022"/>
    </location>
</feature>
<evidence type="ECO:0000256" key="3">
    <source>
        <dbReference type="ARBA" id="ARBA00007577"/>
    </source>
</evidence>
<gene>
    <name evidence="16" type="ORF">FGG08_002392</name>
</gene>
<dbReference type="CDD" id="cd03249">
    <property type="entry name" value="ABC_MTABC3_MDL1_MDL2"/>
    <property type="match status" value="1"/>
</dbReference>
<feature type="region of interest" description="Disordered" evidence="12">
    <location>
        <begin position="1"/>
        <end position="48"/>
    </location>
</feature>
<feature type="transmembrane region" description="Helical" evidence="13">
    <location>
        <begin position="855"/>
        <end position="874"/>
    </location>
</feature>
<evidence type="ECO:0000259" key="15">
    <source>
        <dbReference type="PROSITE" id="PS50929"/>
    </source>
</evidence>
<dbReference type="FunFam" id="3.40.50.300:FF:001530">
    <property type="entry name" value="ABC multidrug transporter (Eurofung)"/>
    <property type="match status" value="1"/>
</dbReference>
<feature type="domain" description="ABC transporter" evidence="14">
    <location>
        <begin position="1057"/>
        <end position="1303"/>
    </location>
</feature>
<feature type="domain" description="ABC transporter" evidence="14">
    <location>
        <begin position="400"/>
        <end position="668"/>
    </location>
</feature>
<dbReference type="PROSITE" id="PS50893">
    <property type="entry name" value="ABC_TRANSPORTER_2"/>
    <property type="match status" value="2"/>
</dbReference>
<evidence type="ECO:0000256" key="12">
    <source>
        <dbReference type="SAM" id="MobiDB-lite"/>
    </source>
</evidence>
<feature type="transmembrane region" description="Helical" evidence="13">
    <location>
        <begin position="303"/>
        <end position="325"/>
    </location>
</feature>